<dbReference type="Pfam" id="PF13491">
    <property type="entry name" value="FtsK_4TM"/>
    <property type="match status" value="1"/>
</dbReference>
<evidence type="ECO:0000313" key="19">
    <source>
        <dbReference type="Proteomes" id="UP000286976"/>
    </source>
</evidence>
<protein>
    <recommendedName>
        <fullName evidence="3">DNA translocase FtsK</fullName>
    </recommendedName>
</protein>
<dbReference type="SUPFAM" id="SSF52540">
    <property type="entry name" value="P-loop containing nucleoside triphosphate hydrolases"/>
    <property type="match status" value="1"/>
</dbReference>
<dbReference type="PANTHER" id="PTHR22683">
    <property type="entry name" value="SPORULATION PROTEIN RELATED"/>
    <property type="match status" value="1"/>
</dbReference>
<dbReference type="InterPro" id="IPR036388">
    <property type="entry name" value="WH-like_DNA-bd_sf"/>
</dbReference>
<accession>A0A432X9V1</accession>
<feature type="transmembrane region" description="Helical" evidence="16">
    <location>
        <begin position="59"/>
        <end position="83"/>
    </location>
</feature>
<keyword evidence="19" id="KW-1185">Reference proteome</keyword>
<dbReference type="GO" id="GO:0005886">
    <property type="term" value="C:plasma membrane"/>
    <property type="evidence" value="ECO:0007669"/>
    <property type="project" value="UniProtKB-SubCell"/>
</dbReference>
<feature type="domain" description="FtsK" evidence="17">
    <location>
        <begin position="490"/>
        <end position="703"/>
    </location>
</feature>
<dbReference type="PROSITE" id="PS50901">
    <property type="entry name" value="FTSK"/>
    <property type="match status" value="1"/>
</dbReference>
<dbReference type="OrthoDB" id="9807790at2"/>
<dbReference type="FunFam" id="3.40.50.300:FF:000209">
    <property type="entry name" value="Cell division protein FtsK"/>
    <property type="match status" value="1"/>
</dbReference>
<keyword evidence="11" id="KW-0238">DNA-binding</keyword>
<keyword evidence="4" id="KW-1003">Cell membrane</keyword>
<evidence type="ECO:0000313" key="18">
    <source>
        <dbReference type="EMBL" id="RUO44090.1"/>
    </source>
</evidence>
<keyword evidence="10 16" id="KW-1133">Transmembrane helix</keyword>
<feature type="compositionally biased region" description="Basic and acidic residues" evidence="15">
    <location>
        <begin position="323"/>
        <end position="333"/>
    </location>
</feature>
<evidence type="ECO:0000256" key="3">
    <source>
        <dbReference type="ARBA" id="ARBA00020887"/>
    </source>
</evidence>
<feature type="transmembrane region" description="Helical" evidence="16">
    <location>
        <begin position="175"/>
        <end position="191"/>
    </location>
</feature>
<dbReference type="InterPro" id="IPR041027">
    <property type="entry name" value="FtsK_alpha"/>
</dbReference>
<evidence type="ECO:0000256" key="14">
    <source>
        <dbReference type="PROSITE-ProRule" id="PRU00289"/>
    </source>
</evidence>
<dbReference type="InterPro" id="IPR050206">
    <property type="entry name" value="FtsK/SpoIIIE/SftA"/>
</dbReference>
<comment type="caution">
    <text evidence="18">The sequence shown here is derived from an EMBL/GenBank/DDBJ whole genome shotgun (WGS) entry which is preliminary data.</text>
</comment>
<evidence type="ECO:0000256" key="7">
    <source>
        <dbReference type="ARBA" id="ARBA00022741"/>
    </source>
</evidence>
<dbReference type="AlphaFoldDB" id="A0A432X9V1"/>
<feature type="transmembrane region" description="Helical" evidence="16">
    <location>
        <begin position="95"/>
        <end position="117"/>
    </location>
</feature>
<dbReference type="InterPro" id="IPR018541">
    <property type="entry name" value="Ftsk_gamma"/>
</dbReference>
<dbReference type="SUPFAM" id="SSF46785">
    <property type="entry name" value="Winged helix' DNA-binding domain"/>
    <property type="match status" value="1"/>
</dbReference>
<dbReference type="InterPro" id="IPR036390">
    <property type="entry name" value="WH_DNA-bd_sf"/>
</dbReference>
<feature type="transmembrane region" description="Helical" evidence="16">
    <location>
        <begin position="7"/>
        <end position="29"/>
    </location>
</feature>
<dbReference type="Proteomes" id="UP000286976">
    <property type="component" value="Unassembled WGS sequence"/>
</dbReference>
<evidence type="ECO:0000256" key="6">
    <source>
        <dbReference type="ARBA" id="ARBA00022692"/>
    </source>
</evidence>
<evidence type="ECO:0000256" key="15">
    <source>
        <dbReference type="SAM" id="MobiDB-lite"/>
    </source>
</evidence>
<dbReference type="Gene3D" id="3.40.50.300">
    <property type="entry name" value="P-loop containing nucleotide triphosphate hydrolases"/>
    <property type="match status" value="1"/>
</dbReference>
<evidence type="ECO:0000256" key="16">
    <source>
        <dbReference type="SAM" id="Phobius"/>
    </source>
</evidence>
<keyword evidence="12 16" id="KW-0472">Membrane</keyword>
<evidence type="ECO:0000256" key="13">
    <source>
        <dbReference type="ARBA" id="ARBA00023306"/>
    </source>
</evidence>
<dbReference type="RefSeq" id="WP_126756487.1">
    <property type="nucleotide sequence ID" value="NZ_PIPQ01000001.1"/>
</dbReference>
<evidence type="ECO:0000256" key="9">
    <source>
        <dbReference type="ARBA" id="ARBA00022840"/>
    </source>
</evidence>
<keyword evidence="13" id="KW-0131">Cell cycle</keyword>
<keyword evidence="6 16" id="KW-0812">Transmembrane</keyword>
<feature type="region of interest" description="Disordered" evidence="15">
    <location>
        <begin position="323"/>
        <end position="353"/>
    </location>
</feature>
<dbReference type="InterPro" id="IPR027417">
    <property type="entry name" value="P-loop_NTPase"/>
</dbReference>
<evidence type="ECO:0000259" key="17">
    <source>
        <dbReference type="PROSITE" id="PS50901"/>
    </source>
</evidence>
<evidence type="ECO:0000256" key="1">
    <source>
        <dbReference type="ARBA" id="ARBA00004651"/>
    </source>
</evidence>
<gene>
    <name evidence="18" type="ORF">CWE15_02640</name>
</gene>
<keyword evidence="5 18" id="KW-0132">Cell division</keyword>
<dbReference type="GO" id="GO:0003677">
    <property type="term" value="F:DNA binding"/>
    <property type="evidence" value="ECO:0007669"/>
    <property type="project" value="UniProtKB-KW"/>
</dbReference>
<dbReference type="GO" id="GO:0007059">
    <property type="term" value="P:chromosome segregation"/>
    <property type="evidence" value="ECO:0007669"/>
    <property type="project" value="UniProtKB-KW"/>
</dbReference>
<evidence type="ECO:0000256" key="2">
    <source>
        <dbReference type="ARBA" id="ARBA00006474"/>
    </source>
</evidence>
<dbReference type="FunFam" id="3.30.980.40:FF:000001">
    <property type="entry name" value="DNA translocase FtsK"/>
    <property type="match status" value="1"/>
</dbReference>
<evidence type="ECO:0000256" key="8">
    <source>
        <dbReference type="ARBA" id="ARBA00022829"/>
    </source>
</evidence>
<comment type="subcellular location">
    <subcellularLocation>
        <location evidence="1">Cell membrane</location>
        <topology evidence="1">Multi-pass membrane protein</topology>
    </subcellularLocation>
</comment>
<feature type="transmembrane region" description="Helical" evidence="16">
    <location>
        <begin position="149"/>
        <end position="169"/>
    </location>
</feature>
<feature type="binding site" evidence="14">
    <location>
        <begin position="507"/>
        <end position="514"/>
    </location>
    <ligand>
        <name>ATP</name>
        <dbReference type="ChEBI" id="CHEBI:30616"/>
    </ligand>
</feature>
<dbReference type="InterPro" id="IPR025199">
    <property type="entry name" value="FtsK_4TM"/>
</dbReference>
<dbReference type="Pfam" id="PF01580">
    <property type="entry name" value="FtsK_SpoIIIE"/>
    <property type="match status" value="1"/>
</dbReference>
<evidence type="ECO:0000256" key="10">
    <source>
        <dbReference type="ARBA" id="ARBA00022989"/>
    </source>
</evidence>
<dbReference type="Gene3D" id="1.10.10.10">
    <property type="entry name" value="Winged helix-like DNA-binding domain superfamily/Winged helix DNA-binding domain"/>
    <property type="match status" value="1"/>
</dbReference>
<keyword evidence="7 14" id="KW-0547">Nucleotide-binding</keyword>
<dbReference type="CDD" id="cd01127">
    <property type="entry name" value="TrwB_TraG_TraD_VirD4"/>
    <property type="match status" value="1"/>
</dbReference>
<evidence type="ECO:0000256" key="12">
    <source>
        <dbReference type="ARBA" id="ARBA00023136"/>
    </source>
</evidence>
<keyword evidence="8" id="KW-0159">Chromosome partition</keyword>
<keyword evidence="9 14" id="KW-0067">ATP-binding</keyword>
<evidence type="ECO:0000256" key="11">
    <source>
        <dbReference type="ARBA" id="ARBA00023125"/>
    </source>
</evidence>
<proteinExistence type="inferred from homology"/>
<dbReference type="Gene3D" id="3.30.980.40">
    <property type="match status" value="1"/>
</dbReference>
<dbReference type="SMART" id="SM00843">
    <property type="entry name" value="Ftsk_gamma"/>
    <property type="match status" value="1"/>
</dbReference>
<sequence length="851" mass="92771">MTGVQRLLEAGLIISGAISIFLLTALLSFHPADPGWSQAGHTQEIQNAAGAIGAWFADILLFTFGLVAYAIPFLVMLAGYFAFYRTRQLVEIDYLGLGLRLIGSILLVSGFAALFTLNLDSVYSFSSGGILGRVISSAMIPYFNIPGTLLLLVTFVLTGVTLVTGISWLKVVDTLGAWVIAGCLWVFNLAMRKPETSADAEALDTPQLELAEPEQTESQTQASSPWHAKLFFWRYLFKGRKAAPENDWDSLPVTDSHLKSPSMRIDSIDIEDEALPSFSLDAVDSEPEPENFVGMSAQEVVSPSEEPVTEETTDVPWETDVTEHVDSPVESVERPTAAPVEKPTVPETAEPVRDPLPSLALLDRPNRVENPLSQEELDEISRTVENVLKDFGVSVQVAGVQPGPVITRFELDLAPGVKVSRISNLAKDIARSLSAIAVRVVEVIPGKSYVGLELPNKNREVVQLQEVLSCENFEASESPLTMVLGKDIAGKPVVVDLARMPHLLVAGTTGSGKSVGVNAMILSLLYKSQPEDVRLIMIDPKMLELSVYEGIPHLLTEVVTDMKDAANALRWCVGEMERRYRLMSALGVRNVKGYNDKVMEAIEAGAPLKNPIWKPGDTMDETVPELEKLPYIVVVVDEFADMMMIVGKKVEELIARIAQKARAAGIHLILATQRPSVDVITGLIKANIPTRIAFQVSSKIDSRTILDQPGAEQLLGQGDMLYLPPGSGVPNRVHGAFVDDHEVHAVVADWKSRSAPQYLEEVLNGDTCEDSLLPGEQSEEDAESDPLYDEAVAFVTEKGRVSISLVQRQFRIGYNRAARIVEQMELSGVVSTASSGGAREVLAPRAPRDDY</sequence>
<dbReference type="PANTHER" id="PTHR22683:SF41">
    <property type="entry name" value="DNA TRANSLOCASE FTSK"/>
    <property type="match status" value="1"/>
</dbReference>
<name>A0A432X9V1_9GAMM</name>
<evidence type="ECO:0000256" key="4">
    <source>
        <dbReference type="ARBA" id="ARBA00022475"/>
    </source>
</evidence>
<dbReference type="Pfam" id="PF09397">
    <property type="entry name" value="FtsK_gamma"/>
    <property type="match status" value="1"/>
</dbReference>
<dbReference type="Pfam" id="PF17854">
    <property type="entry name" value="FtsK_alpha"/>
    <property type="match status" value="1"/>
</dbReference>
<comment type="similarity">
    <text evidence="2">Belongs to the FtsK/SpoIIIE/SftA family.</text>
</comment>
<organism evidence="18 19">
    <name type="scientific">Aliidiomarina taiwanensis</name>
    <dbReference type="NCBI Taxonomy" id="946228"/>
    <lineage>
        <taxon>Bacteria</taxon>
        <taxon>Pseudomonadati</taxon>
        <taxon>Pseudomonadota</taxon>
        <taxon>Gammaproteobacteria</taxon>
        <taxon>Alteromonadales</taxon>
        <taxon>Idiomarinaceae</taxon>
        <taxon>Aliidiomarina</taxon>
    </lineage>
</organism>
<dbReference type="EMBL" id="PIPQ01000001">
    <property type="protein sequence ID" value="RUO44090.1"/>
    <property type="molecule type" value="Genomic_DNA"/>
</dbReference>
<dbReference type="InterPro" id="IPR002543">
    <property type="entry name" value="FtsK_dom"/>
</dbReference>
<dbReference type="GO" id="GO:0051301">
    <property type="term" value="P:cell division"/>
    <property type="evidence" value="ECO:0007669"/>
    <property type="project" value="UniProtKB-KW"/>
</dbReference>
<evidence type="ECO:0000256" key="5">
    <source>
        <dbReference type="ARBA" id="ARBA00022618"/>
    </source>
</evidence>
<dbReference type="GO" id="GO:0005524">
    <property type="term" value="F:ATP binding"/>
    <property type="evidence" value="ECO:0007669"/>
    <property type="project" value="UniProtKB-UniRule"/>
</dbReference>
<reference evidence="18 19" key="1">
    <citation type="journal article" date="2011" name="Front. Microbiol.">
        <title>Genomic signatures of strain selection and enhancement in Bacillus atrophaeus var. globigii, a historical biowarfare simulant.</title>
        <authorList>
            <person name="Gibbons H.S."/>
            <person name="Broomall S.M."/>
            <person name="McNew L.A."/>
            <person name="Daligault H."/>
            <person name="Chapman C."/>
            <person name="Bruce D."/>
            <person name="Karavis M."/>
            <person name="Krepps M."/>
            <person name="McGregor P.A."/>
            <person name="Hong C."/>
            <person name="Park K.H."/>
            <person name="Akmal A."/>
            <person name="Feldman A."/>
            <person name="Lin J.S."/>
            <person name="Chang W.E."/>
            <person name="Higgs B.W."/>
            <person name="Demirev P."/>
            <person name="Lindquist J."/>
            <person name="Liem A."/>
            <person name="Fochler E."/>
            <person name="Read T.D."/>
            <person name="Tapia R."/>
            <person name="Johnson S."/>
            <person name="Bishop-Lilly K.A."/>
            <person name="Detter C."/>
            <person name="Han C."/>
            <person name="Sozhamannan S."/>
            <person name="Rosenzweig C.N."/>
            <person name="Skowronski E.W."/>
        </authorList>
    </citation>
    <scope>NUCLEOTIDE SEQUENCE [LARGE SCALE GENOMIC DNA]</scope>
    <source>
        <strain evidence="18 19">AIT1</strain>
    </source>
</reference>